<dbReference type="RefSeq" id="WP_359355732.1">
    <property type="nucleotide sequence ID" value="NZ_JBEYXV010000020.1"/>
</dbReference>
<reference evidence="1 2" key="1">
    <citation type="submission" date="2024-06" db="EMBL/GenBank/DDBJ databases">
        <title>The Natural Products Discovery Center: Release of the First 8490 Sequenced Strains for Exploring Actinobacteria Biosynthetic Diversity.</title>
        <authorList>
            <person name="Kalkreuter E."/>
            <person name="Kautsar S.A."/>
            <person name="Yang D."/>
            <person name="Bader C.D."/>
            <person name="Teijaro C.N."/>
            <person name="Fluegel L."/>
            <person name="Davis C.M."/>
            <person name="Simpson J.R."/>
            <person name="Lauterbach L."/>
            <person name="Steele A.D."/>
            <person name="Gui C."/>
            <person name="Meng S."/>
            <person name="Li G."/>
            <person name="Viehrig K."/>
            <person name="Ye F."/>
            <person name="Su P."/>
            <person name="Kiefer A.F."/>
            <person name="Nichols A."/>
            <person name="Cepeda A.J."/>
            <person name="Yan W."/>
            <person name="Fan B."/>
            <person name="Jiang Y."/>
            <person name="Adhikari A."/>
            <person name="Zheng C.-J."/>
            <person name="Schuster L."/>
            <person name="Cowan T.M."/>
            <person name="Smanski M.J."/>
            <person name="Chevrette M.G."/>
            <person name="De Carvalho L.P.S."/>
            <person name="Shen B."/>
        </authorList>
    </citation>
    <scope>NUCLEOTIDE SEQUENCE [LARGE SCALE GENOMIC DNA]</scope>
    <source>
        <strain evidence="1 2">NPDC046838</strain>
    </source>
</reference>
<gene>
    <name evidence="1" type="ORF">ABZ921_32595</name>
</gene>
<keyword evidence="2" id="KW-1185">Reference proteome</keyword>
<sequence>MTANAYSFLPWLRAGIATRITGDPGTSARAAVPVRLRVSGEPLKGGPLVQEIERNVQLYGPGDVIGIDPRAISRTEPRPATTNYEPNYLAHIEFCDEDFPWRYSPAPPDGVTKRLAPWLALVVLTAGTGAANGAAPEFTESPQGNGPLPVIAVRDTAVTLPRPEQLGAWAHVHVNGSLTGPVASDSTGPALAALAEVLRANADNACSRLMCPRRLRPDTAYEAFLVPAFETGRLAGLGLDPTGSPGAVYLAWGPPYPGRPASGRLPYYHRWQFTTGSTGDFEALVRLLRPQRPDPRVGRRDIDVHRSPGLGLPGILTPAALGGVLPMGGALKVPQPPGAPPDDAENWDNFHDRPPPAAPYPHPFQSALASLINLADDYQRHTPAAAHAALEAPPIAALPLAAASDPLLTPSLYGRWHALTPRLLTRQDGTPVPSPENRNWVHRLNLDPRFRVAAQLGTQAVRARQEELMAAAWAQVGDVLAANARIRAAQLAREVGHVLQTKHLDPAGGTSVAQLAAAPSGRSLRLTAPAHSRVTAAVAGAPTAAAAALNGQSEKVAIGFRVAASQVAGAPLSPAMRRITRPGSRLMRTLPFTPERPPDALVPRMDDPSAAVTAARAKVTPAGIVTVERLAEELHPGAPATDPVDSLPHSPDFRLREPGDPVVPGQGTTDSPEAARFKGALRELYQGLNVATSVGKAPPRARLEVALATGSVLSALRADTTVPRTLLGSVGLPERLRPFADDFIEAMAYPVFDLPTYQAILDQSVDAFVPNLGLLPQNSITLLANNREFIESYLAGLNHEMARELLWREYPTDQRGSPFRQFWDPRTAQLRPGESAERRRERCYDIPPLHTWPTTARLGQNANQPVGAGPQKEDLVLVVRGELLKRYPTAAVYAQRAEWPTGADGLPDRTQERVPVTLPDEDRPPHSLVRLPLYEAKIDPDITLLGFDLDADEARGDPPADAGWFFILKERPGDPRFGVDDAAPTPVEVWNDLSWTDVDPHARGFLDLDPQVTVPLVGFDGSEDDQEKREQRAEDENLPLWHAGLSSADLAYILFQVPVLVAVHAQEMLPR</sequence>
<organism evidence="1 2">
    <name type="scientific">Streptomyces atriruber</name>
    <dbReference type="NCBI Taxonomy" id="545121"/>
    <lineage>
        <taxon>Bacteria</taxon>
        <taxon>Bacillati</taxon>
        <taxon>Actinomycetota</taxon>
        <taxon>Actinomycetes</taxon>
        <taxon>Kitasatosporales</taxon>
        <taxon>Streptomycetaceae</taxon>
        <taxon>Streptomyces</taxon>
    </lineage>
</organism>
<proteinExistence type="predicted"/>
<name>A0ABV3BXC0_9ACTN</name>
<evidence type="ECO:0000313" key="2">
    <source>
        <dbReference type="Proteomes" id="UP001551176"/>
    </source>
</evidence>
<evidence type="ECO:0000313" key="1">
    <source>
        <dbReference type="EMBL" id="MEU6825385.1"/>
    </source>
</evidence>
<protein>
    <submittedName>
        <fullName evidence="1">Uncharacterized protein</fullName>
    </submittedName>
</protein>
<comment type="caution">
    <text evidence="1">The sequence shown here is derived from an EMBL/GenBank/DDBJ whole genome shotgun (WGS) entry which is preliminary data.</text>
</comment>
<accession>A0ABV3BXC0</accession>
<dbReference type="Proteomes" id="UP001551176">
    <property type="component" value="Unassembled WGS sequence"/>
</dbReference>
<dbReference type="EMBL" id="JBEYXV010000020">
    <property type="protein sequence ID" value="MEU6825385.1"/>
    <property type="molecule type" value="Genomic_DNA"/>
</dbReference>